<keyword evidence="5" id="KW-0997">Cell inner membrane</keyword>
<protein>
    <submittedName>
        <fullName evidence="11">ATP-binding cassette domain-containing protein</fullName>
    </submittedName>
</protein>
<sequence length="275" mass="28509">MKSRSGPVLSVRGLSLDAGQRQIVHDLSFAVGRGERVCLLGESGSGKSLTAGAVLGLLPANINLKGSIAVAGHEVSRLPAPLRPASARVAMVFQHSYSALNPLVSIGSQLQEPLRRRQGLGAMDARIRAVELLAAMGLPNPEDMLRRCPPEISGGQRQRACIALALACKTSLLVADEPTTALDVVTQAQVLRALKAGTEEPDAPGLLFITHDLGAAAQLCDRAIIIKDGAIVEAGDLAAVLAAPRHDYTRRLIAAAQAGSIDRASPSAYSAAGTA</sequence>
<dbReference type="InterPro" id="IPR003439">
    <property type="entry name" value="ABC_transporter-like_ATP-bd"/>
</dbReference>
<evidence type="ECO:0000256" key="5">
    <source>
        <dbReference type="ARBA" id="ARBA00022519"/>
    </source>
</evidence>
<dbReference type="SUPFAM" id="SSF52540">
    <property type="entry name" value="P-loop containing nucleoside triphosphate hydrolases"/>
    <property type="match status" value="1"/>
</dbReference>
<evidence type="ECO:0000256" key="8">
    <source>
        <dbReference type="ARBA" id="ARBA00022967"/>
    </source>
</evidence>
<evidence type="ECO:0000256" key="1">
    <source>
        <dbReference type="ARBA" id="ARBA00004417"/>
    </source>
</evidence>
<dbReference type="PANTHER" id="PTHR43297:SF14">
    <property type="entry name" value="ATPASE AAA-TYPE CORE DOMAIN-CONTAINING PROTEIN"/>
    <property type="match status" value="1"/>
</dbReference>
<dbReference type="InterPro" id="IPR050388">
    <property type="entry name" value="ABC_Ni/Peptide_Import"/>
</dbReference>
<dbReference type="PANTHER" id="PTHR43297">
    <property type="entry name" value="OLIGOPEPTIDE TRANSPORT ATP-BINDING PROTEIN APPD"/>
    <property type="match status" value="1"/>
</dbReference>
<evidence type="ECO:0000256" key="2">
    <source>
        <dbReference type="ARBA" id="ARBA00005417"/>
    </source>
</evidence>
<evidence type="ECO:0000256" key="4">
    <source>
        <dbReference type="ARBA" id="ARBA00022475"/>
    </source>
</evidence>
<dbReference type="InterPro" id="IPR027417">
    <property type="entry name" value="P-loop_NTPase"/>
</dbReference>
<dbReference type="CDD" id="cd03257">
    <property type="entry name" value="ABC_NikE_OppD_transporters"/>
    <property type="match status" value="1"/>
</dbReference>
<dbReference type="GO" id="GO:0005524">
    <property type="term" value="F:ATP binding"/>
    <property type="evidence" value="ECO:0007669"/>
    <property type="project" value="UniProtKB-KW"/>
</dbReference>
<dbReference type="Proteomes" id="UP001201985">
    <property type="component" value="Unassembled WGS sequence"/>
</dbReference>
<evidence type="ECO:0000256" key="3">
    <source>
        <dbReference type="ARBA" id="ARBA00022448"/>
    </source>
</evidence>
<keyword evidence="3" id="KW-0813">Transport</keyword>
<comment type="caution">
    <text evidence="11">The sequence shown here is derived from an EMBL/GenBank/DDBJ whole genome shotgun (WGS) entry which is preliminary data.</text>
</comment>
<keyword evidence="12" id="KW-1185">Reference proteome</keyword>
<evidence type="ECO:0000259" key="10">
    <source>
        <dbReference type="PROSITE" id="PS50893"/>
    </source>
</evidence>
<evidence type="ECO:0000256" key="6">
    <source>
        <dbReference type="ARBA" id="ARBA00022741"/>
    </source>
</evidence>
<keyword evidence="7 11" id="KW-0067">ATP-binding</keyword>
<dbReference type="Gene3D" id="3.40.50.300">
    <property type="entry name" value="P-loop containing nucleotide triphosphate hydrolases"/>
    <property type="match status" value="1"/>
</dbReference>
<keyword evidence="6" id="KW-0547">Nucleotide-binding</keyword>
<keyword evidence="9" id="KW-0472">Membrane</keyword>
<dbReference type="Pfam" id="PF00005">
    <property type="entry name" value="ABC_tran"/>
    <property type="match status" value="1"/>
</dbReference>
<keyword evidence="8" id="KW-1278">Translocase</keyword>
<feature type="domain" description="ABC transporter" evidence="10">
    <location>
        <begin position="9"/>
        <end position="253"/>
    </location>
</feature>
<organism evidence="11 12">
    <name type="scientific">Teichococcus vastitatis</name>
    <dbReference type="NCBI Taxonomy" id="2307076"/>
    <lineage>
        <taxon>Bacteria</taxon>
        <taxon>Pseudomonadati</taxon>
        <taxon>Pseudomonadota</taxon>
        <taxon>Alphaproteobacteria</taxon>
        <taxon>Acetobacterales</taxon>
        <taxon>Roseomonadaceae</taxon>
        <taxon>Roseomonas</taxon>
    </lineage>
</organism>
<comment type="similarity">
    <text evidence="2">Belongs to the ABC transporter superfamily.</text>
</comment>
<evidence type="ECO:0000313" key="11">
    <source>
        <dbReference type="EMBL" id="MCI0755866.1"/>
    </source>
</evidence>
<comment type="subcellular location">
    <subcellularLocation>
        <location evidence="1">Cell inner membrane</location>
        <topology evidence="1">Peripheral membrane protein</topology>
    </subcellularLocation>
</comment>
<gene>
    <name evidence="11" type="ORF">MON41_19555</name>
</gene>
<dbReference type="PROSITE" id="PS50893">
    <property type="entry name" value="ABC_TRANSPORTER_2"/>
    <property type="match status" value="1"/>
</dbReference>
<dbReference type="EMBL" id="JALBUU010000078">
    <property type="protein sequence ID" value="MCI0755866.1"/>
    <property type="molecule type" value="Genomic_DNA"/>
</dbReference>
<reference evidence="11 12" key="1">
    <citation type="submission" date="2022-03" db="EMBL/GenBank/DDBJ databases">
        <title>Complete genome analysis of Roseomonas KG 17.1 : a prolific producer of plant growth promoters.</title>
        <authorList>
            <person name="Saadouli I."/>
            <person name="Najjari A."/>
            <person name="Mosbah A."/>
            <person name="Ouzari H.I."/>
        </authorList>
    </citation>
    <scope>NUCLEOTIDE SEQUENCE [LARGE SCALE GENOMIC DNA]</scope>
    <source>
        <strain evidence="11 12">KG17-1</strain>
    </source>
</reference>
<evidence type="ECO:0000256" key="7">
    <source>
        <dbReference type="ARBA" id="ARBA00022840"/>
    </source>
</evidence>
<dbReference type="RefSeq" id="WP_241793682.1">
    <property type="nucleotide sequence ID" value="NZ_JALBUU010000078.1"/>
</dbReference>
<dbReference type="PROSITE" id="PS00211">
    <property type="entry name" value="ABC_TRANSPORTER_1"/>
    <property type="match status" value="1"/>
</dbReference>
<evidence type="ECO:0000313" key="12">
    <source>
        <dbReference type="Proteomes" id="UP001201985"/>
    </source>
</evidence>
<dbReference type="InterPro" id="IPR017871">
    <property type="entry name" value="ABC_transporter-like_CS"/>
</dbReference>
<name>A0ABS9W990_9PROT</name>
<dbReference type="SMART" id="SM00382">
    <property type="entry name" value="AAA"/>
    <property type="match status" value="1"/>
</dbReference>
<accession>A0ABS9W990</accession>
<proteinExistence type="inferred from homology"/>
<keyword evidence="4" id="KW-1003">Cell membrane</keyword>
<evidence type="ECO:0000256" key="9">
    <source>
        <dbReference type="ARBA" id="ARBA00023136"/>
    </source>
</evidence>
<dbReference type="InterPro" id="IPR003593">
    <property type="entry name" value="AAA+_ATPase"/>
</dbReference>